<feature type="region of interest" description="Disordered" evidence="3">
    <location>
        <begin position="207"/>
        <end position="229"/>
    </location>
</feature>
<evidence type="ECO:0000313" key="4">
    <source>
        <dbReference type="EMBL" id="PRY01870.1"/>
    </source>
</evidence>
<reference evidence="4 5" key="1">
    <citation type="submission" date="2018-03" db="EMBL/GenBank/DDBJ databases">
        <title>Genomic Encyclopedia of Archaeal and Bacterial Type Strains, Phase II (KMG-II): from individual species to whole genera.</title>
        <authorList>
            <person name="Goeker M."/>
        </authorList>
    </citation>
    <scope>NUCLEOTIDE SEQUENCE [LARGE SCALE GENOMIC DNA]</scope>
    <source>
        <strain evidence="4 5">DSM 45601</strain>
    </source>
</reference>
<evidence type="ECO:0000256" key="1">
    <source>
        <dbReference type="ARBA" id="ARBA00007274"/>
    </source>
</evidence>
<organism evidence="4 5">
    <name type="scientific">Allonocardiopsis opalescens</name>
    <dbReference type="NCBI Taxonomy" id="1144618"/>
    <lineage>
        <taxon>Bacteria</taxon>
        <taxon>Bacillati</taxon>
        <taxon>Actinomycetota</taxon>
        <taxon>Actinomycetes</taxon>
        <taxon>Streptosporangiales</taxon>
        <taxon>Allonocardiopsis</taxon>
    </lineage>
</organism>
<protein>
    <submittedName>
        <fullName evidence="4">Transferase family hexapeptide repeat protein</fullName>
    </submittedName>
</protein>
<keyword evidence="5" id="KW-1185">Reference proteome</keyword>
<dbReference type="AlphaFoldDB" id="A0A2T0QDC3"/>
<keyword evidence="2 4" id="KW-0808">Transferase</keyword>
<proteinExistence type="inferred from homology"/>
<dbReference type="InterPro" id="IPR051159">
    <property type="entry name" value="Hexapeptide_acetyltransf"/>
</dbReference>
<comment type="caution">
    <text evidence="4">The sequence shown here is derived from an EMBL/GenBank/DDBJ whole genome shotgun (WGS) entry which is preliminary data.</text>
</comment>
<name>A0A2T0QDC3_9ACTN</name>
<evidence type="ECO:0000256" key="2">
    <source>
        <dbReference type="ARBA" id="ARBA00022679"/>
    </source>
</evidence>
<dbReference type="Proteomes" id="UP000237846">
    <property type="component" value="Unassembled WGS sequence"/>
</dbReference>
<dbReference type="Pfam" id="PF00132">
    <property type="entry name" value="Hexapep"/>
    <property type="match status" value="1"/>
</dbReference>
<sequence>MARRDWPRDALRRLGRAWLRRAWMWGRLHGHITAQTSQGRAFGAFGEHSSIAFPYGTLFGERWIALGSSVMIGAEATLSAGMVPGLDLGPEPLLRIADGSTIGRGSHIVAHESIEIGENVYTGPYIYITDQNHAYVDPDTPIGKQWPVNEPVRIGSGSWIGANAVILPGTVLGRNCVVAAGSVVRGVYGDHCVLAGVPARVVRRYEPGTGWQPPLRGPQALRAQDPAGPPVAALAAEQELVDGVPGGEPPEGD</sequence>
<dbReference type="SUPFAM" id="SSF51161">
    <property type="entry name" value="Trimeric LpxA-like enzymes"/>
    <property type="match status" value="1"/>
</dbReference>
<dbReference type="Gene3D" id="2.160.10.10">
    <property type="entry name" value="Hexapeptide repeat proteins"/>
    <property type="match status" value="1"/>
</dbReference>
<evidence type="ECO:0000313" key="5">
    <source>
        <dbReference type="Proteomes" id="UP000237846"/>
    </source>
</evidence>
<gene>
    <name evidence="4" type="ORF">CLV72_101468</name>
</gene>
<dbReference type="GO" id="GO:0005829">
    <property type="term" value="C:cytosol"/>
    <property type="evidence" value="ECO:0007669"/>
    <property type="project" value="TreeGrafter"/>
</dbReference>
<dbReference type="InterPro" id="IPR001451">
    <property type="entry name" value="Hexapep"/>
</dbReference>
<evidence type="ECO:0000256" key="3">
    <source>
        <dbReference type="SAM" id="MobiDB-lite"/>
    </source>
</evidence>
<dbReference type="GO" id="GO:0008374">
    <property type="term" value="F:O-acyltransferase activity"/>
    <property type="evidence" value="ECO:0007669"/>
    <property type="project" value="TreeGrafter"/>
</dbReference>
<dbReference type="CDD" id="cd04647">
    <property type="entry name" value="LbH_MAT_like"/>
    <property type="match status" value="1"/>
</dbReference>
<comment type="similarity">
    <text evidence="1">Belongs to the transferase hexapeptide repeat family.</text>
</comment>
<dbReference type="RefSeq" id="WP_425428008.1">
    <property type="nucleotide sequence ID" value="NZ_PVZC01000001.1"/>
</dbReference>
<dbReference type="PANTHER" id="PTHR23416:SF23">
    <property type="entry name" value="ACETYLTRANSFERASE C18B11.09C-RELATED"/>
    <property type="match status" value="1"/>
</dbReference>
<dbReference type="EMBL" id="PVZC01000001">
    <property type="protein sequence ID" value="PRY01870.1"/>
    <property type="molecule type" value="Genomic_DNA"/>
</dbReference>
<dbReference type="InterPro" id="IPR011004">
    <property type="entry name" value="Trimer_LpxA-like_sf"/>
</dbReference>
<accession>A0A2T0QDC3</accession>
<dbReference type="PANTHER" id="PTHR23416">
    <property type="entry name" value="SIALIC ACID SYNTHASE-RELATED"/>
    <property type="match status" value="1"/>
</dbReference>